<name>A0A0E9QYM1_ANGAN</name>
<dbReference type="AlphaFoldDB" id="A0A0E9QYM1"/>
<sequence>MVYVTPKKCTSPQRGQGRHIDKGVLPELHFANPFAKQWNPLFFDVWPCERGCTCEKQLVQ</sequence>
<reference evidence="1" key="2">
    <citation type="journal article" date="2015" name="Fish Shellfish Immunol.">
        <title>Early steps in the European eel (Anguilla anguilla)-Vibrio vulnificus interaction in the gills: Role of the RtxA13 toxin.</title>
        <authorList>
            <person name="Callol A."/>
            <person name="Pajuelo D."/>
            <person name="Ebbesson L."/>
            <person name="Teles M."/>
            <person name="MacKenzie S."/>
            <person name="Amaro C."/>
        </authorList>
    </citation>
    <scope>NUCLEOTIDE SEQUENCE</scope>
</reference>
<accession>A0A0E9QYM1</accession>
<reference evidence="1" key="1">
    <citation type="submission" date="2014-11" db="EMBL/GenBank/DDBJ databases">
        <authorList>
            <person name="Amaro Gonzalez C."/>
        </authorList>
    </citation>
    <scope>NUCLEOTIDE SEQUENCE</scope>
</reference>
<dbReference type="EMBL" id="GBXM01087252">
    <property type="protein sequence ID" value="JAH21325.1"/>
    <property type="molecule type" value="Transcribed_RNA"/>
</dbReference>
<organism evidence="1">
    <name type="scientific">Anguilla anguilla</name>
    <name type="common">European freshwater eel</name>
    <name type="synonym">Muraena anguilla</name>
    <dbReference type="NCBI Taxonomy" id="7936"/>
    <lineage>
        <taxon>Eukaryota</taxon>
        <taxon>Metazoa</taxon>
        <taxon>Chordata</taxon>
        <taxon>Craniata</taxon>
        <taxon>Vertebrata</taxon>
        <taxon>Euteleostomi</taxon>
        <taxon>Actinopterygii</taxon>
        <taxon>Neopterygii</taxon>
        <taxon>Teleostei</taxon>
        <taxon>Anguilliformes</taxon>
        <taxon>Anguillidae</taxon>
        <taxon>Anguilla</taxon>
    </lineage>
</organism>
<proteinExistence type="predicted"/>
<protein>
    <submittedName>
        <fullName evidence="1">Uncharacterized protein</fullName>
    </submittedName>
</protein>
<evidence type="ECO:0000313" key="1">
    <source>
        <dbReference type="EMBL" id="JAH21325.1"/>
    </source>
</evidence>